<accession>A0A2T7P193</accession>
<evidence type="ECO:0000256" key="1">
    <source>
        <dbReference type="SAM" id="Phobius"/>
    </source>
</evidence>
<keyword evidence="1" id="KW-0812">Transmembrane</keyword>
<proteinExistence type="predicted"/>
<dbReference type="Proteomes" id="UP000245119">
    <property type="component" value="Linkage Group LG7"/>
</dbReference>
<reference evidence="2 3" key="1">
    <citation type="submission" date="2018-04" db="EMBL/GenBank/DDBJ databases">
        <title>The genome of golden apple snail Pomacea canaliculata provides insight into stress tolerance and invasive adaptation.</title>
        <authorList>
            <person name="Liu C."/>
            <person name="Liu B."/>
            <person name="Ren Y."/>
            <person name="Zhang Y."/>
            <person name="Wang H."/>
            <person name="Li S."/>
            <person name="Jiang F."/>
            <person name="Yin L."/>
            <person name="Zhang G."/>
            <person name="Qian W."/>
            <person name="Fan W."/>
        </authorList>
    </citation>
    <scope>NUCLEOTIDE SEQUENCE [LARGE SCALE GENOMIC DNA]</scope>
    <source>
        <strain evidence="2">SZHN2017</strain>
        <tissue evidence="2">Muscle</tissue>
    </source>
</reference>
<name>A0A2T7P193_POMCA</name>
<evidence type="ECO:0000313" key="3">
    <source>
        <dbReference type="Proteomes" id="UP000245119"/>
    </source>
</evidence>
<dbReference type="EMBL" id="PZQS01000007">
    <property type="protein sequence ID" value="PVD27201.1"/>
    <property type="molecule type" value="Genomic_DNA"/>
</dbReference>
<evidence type="ECO:0000313" key="2">
    <source>
        <dbReference type="EMBL" id="PVD27201.1"/>
    </source>
</evidence>
<comment type="caution">
    <text evidence="2">The sequence shown here is derived from an EMBL/GenBank/DDBJ whole genome shotgun (WGS) entry which is preliminary data.</text>
</comment>
<sequence>MSVAVAKIVAELVAELLYDKPYSCYPTNGYTCTKTTDVTLNINLGCATLQNVTLVGDGQQPVTCIPMENTASANSVYHSRQKRCACPKGSPEPSADIRKPDDTGEERGEYDKILYPVDIYNVKVVDFICQLSVSIRFTGNPEVNVPISLITGITVFLIVAATVAAVLYCRRDSIMSFMRKRCVPKYPHQVSEDL</sequence>
<protein>
    <submittedName>
        <fullName evidence="2">Uncharacterized protein</fullName>
    </submittedName>
</protein>
<keyword evidence="3" id="KW-1185">Reference proteome</keyword>
<keyword evidence="1" id="KW-1133">Transmembrane helix</keyword>
<feature type="transmembrane region" description="Helical" evidence="1">
    <location>
        <begin position="147"/>
        <end position="169"/>
    </location>
</feature>
<dbReference type="AlphaFoldDB" id="A0A2T7P193"/>
<organism evidence="2 3">
    <name type="scientific">Pomacea canaliculata</name>
    <name type="common">Golden apple snail</name>
    <dbReference type="NCBI Taxonomy" id="400727"/>
    <lineage>
        <taxon>Eukaryota</taxon>
        <taxon>Metazoa</taxon>
        <taxon>Spiralia</taxon>
        <taxon>Lophotrochozoa</taxon>
        <taxon>Mollusca</taxon>
        <taxon>Gastropoda</taxon>
        <taxon>Caenogastropoda</taxon>
        <taxon>Architaenioglossa</taxon>
        <taxon>Ampullarioidea</taxon>
        <taxon>Ampullariidae</taxon>
        <taxon>Pomacea</taxon>
    </lineage>
</organism>
<gene>
    <name evidence="2" type="ORF">C0Q70_12355</name>
</gene>
<keyword evidence="1" id="KW-0472">Membrane</keyword>